<dbReference type="AlphaFoldDB" id="A0A8J2UCH3"/>
<dbReference type="GO" id="GO:0003677">
    <property type="term" value="F:DNA binding"/>
    <property type="evidence" value="ECO:0007669"/>
    <property type="project" value="UniProtKB-UniRule"/>
</dbReference>
<dbReference type="InterPro" id="IPR036271">
    <property type="entry name" value="Tet_transcr_reg_TetR-rel_C_sf"/>
</dbReference>
<evidence type="ECO:0000256" key="2">
    <source>
        <dbReference type="ARBA" id="ARBA00023125"/>
    </source>
</evidence>
<evidence type="ECO:0000256" key="4">
    <source>
        <dbReference type="PROSITE-ProRule" id="PRU00335"/>
    </source>
</evidence>
<evidence type="ECO:0000256" key="1">
    <source>
        <dbReference type="ARBA" id="ARBA00023015"/>
    </source>
</evidence>
<dbReference type="InterPro" id="IPR011075">
    <property type="entry name" value="TetR_C"/>
</dbReference>
<keyword evidence="1" id="KW-0805">Transcription regulation</keyword>
<dbReference type="EMBL" id="BMJC01000002">
    <property type="protein sequence ID" value="GGA98664.1"/>
    <property type="molecule type" value="Genomic_DNA"/>
</dbReference>
<comment type="caution">
    <text evidence="6">The sequence shown here is derived from an EMBL/GenBank/DDBJ whole genome shotgun (WGS) entry which is preliminary data.</text>
</comment>
<dbReference type="InterPro" id="IPR009057">
    <property type="entry name" value="Homeodomain-like_sf"/>
</dbReference>
<dbReference type="Pfam" id="PF00440">
    <property type="entry name" value="TetR_N"/>
    <property type="match status" value="1"/>
</dbReference>
<feature type="DNA-binding region" description="H-T-H motif" evidence="4">
    <location>
        <begin position="28"/>
        <end position="47"/>
    </location>
</feature>
<name>A0A8J2UCH3_9BACT</name>
<dbReference type="RefSeq" id="WP_188931537.1">
    <property type="nucleotide sequence ID" value="NZ_BMJC01000002.1"/>
</dbReference>
<dbReference type="InterPro" id="IPR001647">
    <property type="entry name" value="HTH_TetR"/>
</dbReference>
<gene>
    <name evidence="6" type="ORF">GCM10011511_22470</name>
</gene>
<dbReference type="PANTHER" id="PTHR47506:SF3">
    <property type="entry name" value="HTH-TYPE TRANSCRIPTIONAL REGULATOR LMRA"/>
    <property type="match status" value="1"/>
</dbReference>
<evidence type="ECO:0000259" key="5">
    <source>
        <dbReference type="PROSITE" id="PS50977"/>
    </source>
</evidence>
<dbReference type="Proteomes" id="UP000607559">
    <property type="component" value="Unassembled WGS sequence"/>
</dbReference>
<dbReference type="SUPFAM" id="SSF46689">
    <property type="entry name" value="Homeodomain-like"/>
    <property type="match status" value="1"/>
</dbReference>
<keyword evidence="7" id="KW-1185">Reference proteome</keyword>
<dbReference type="PROSITE" id="PS50977">
    <property type="entry name" value="HTH_TETR_2"/>
    <property type="match status" value="1"/>
</dbReference>
<evidence type="ECO:0000256" key="3">
    <source>
        <dbReference type="ARBA" id="ARBA00023163"/>
    </source>
</evidence>
<organism evidence="6 7">
    <name type="scientific">Puia dinghuensis</name>
    <dbReference type="NCBI Taxonomy" id="1792502"/>
    <lineage>
        <taxon>Bacteria</taxon>
        <taxon>Pseudomonadati</taxon>
        <taxon>Bacteroidota</taxon>
        <taxon>Chitinophagia</taxon>
        <taxon>Chitinophagales</taxon>
        <taxon>Chitinophagaceae</taxon>
        <taxon>Puia</taxon>
    </lineage>
</organism>
<dbReference type="SUPFAM" id="SSF48498">
    <property type="entry name" value="Tetracyclin repressor-like, C-terminal domain"/>
    <property type="match status" value="1"/>
</dbReference>
<proteinExistence type="predicted"/>
<evidence type="ECO:0000313" key="6">
    <source>
        <dbReference type="EMBL" id="GGA98664.1"/>
    </source>
</evidence>
<evidence type="ECO:0000313" key="7">
    <source>
        <dbReference type="Proteomes" id="UP000607559"/>
    </source>
</evidence>
<protein>
    <submittedName>
        <fullName evidence="6">Transcriptional regulator</fullName>
    </submittedName>
</protein>
<sequence>MSKAERTRQFIIEKTAPIFNTKGYAATSLSDMTDATGLTKGSIYGNFADKDEVALACFDHNHKHVREMIRQEMDKRSSYRDKLRVYVDVYGGTRKLSFVPGGCPILNTAIEAADTHPALKTKAAEAIVLWKERLMQLIEAGKANKEFKAATDAEQAALSIIALLEGMIMIRRTVGQPGYGKPLITAVENIIDAL</sequence>
<reference evidence="6" key="2">
    <citation type="submission" date="2020-09" db="EMBL/GenBank/DDBJ databases">
        <authorList>
            <person name="Sun Q."/>
            <person name="Zhou Y."/>
        </authorList>
    </citation>
    <scope>NUCLEOTIDE SEQUENCE</scope>
    <source>
        <strain evidence="6">CGMCC 1.15448</strain>
    </source>
</reference>
<dbReference type="PANTHER" id="PTHR47506">
    <property type="entry name" value="TRANSCRIPTIONAL REGULATORY PROTEIN"/>
    <property type="match status" value="1"/>
</dbReference>
<dbReference type="Pfam" id="PF16925">
    <property type="entry name" value="TetR_C_13"/>
    <property type="match status" value="1"/>
</dbReference>
<feature type="domain" description="HTH tetR-type" evidence="5">
    <location>
        <begin position="5"/>
        <end position="65"/>
    </location>
</feature>
<accession>A0A8J2UCH3</accession>
<dbReference type="Gene3D" id="1.10.357.10">
    <property type="entry name" value="Tetracycline Repressor, domain 2"/>
    <property type="match status" value="1"/>
</dbReference>
<keyword evidence="2 4" id="KW-0238">DNA-binding</keyword>
<keyword evidence="3" id="KW-0804">Transcription</keyword>
<reference evidence="6" key="1">
    <citation type="journal article" date="2014" name="Int. J. Syst. Evol. Microbiol.">
        <title>Complete genome sequence of Corynebacterium casei LMG S-19264T (=DSM 44701T), isolated from a smear-ripened cheese.</title>
        <authorList>
            <consortium name="US DOE Joint Genome Institute (JGI-PGF)"/>
            <person name="Walter F."/>
            <person name="Albersmeier A."/>
            <person name="Kalinowski J."/>
            <person name="Ruckert C."/>
        </authorList>
    </citation>
    <scope>NUCLEOTIDE SEQUENCE</scope>
    <source>
        <strain evidence="6">CGMCC 1.15448</strain>
    </source>
</reference>